<evidence type="ECO:0000313" key="2">
    <source>
        <dbReference type="EMBL" id="GBP43663.1"/>
    </source>
</evidence>
<sequence length="219" mass="23313">MGRTCRARAAPPTPDVTASKCRPPRTPDAHAPSSPLLPVGGSWVVGLHPPPRADPVTRPARAPPPGPLTATSGCVSTARLTFRRPHSQRDAFALLYVTSVKSSTLARCGLEADHDRGHQCFDSVQRTGLKAMLLATMDGHLDDNFRMLGALSVCLFAIHAKTTAQIECGFHRKDSSYTAGRGARGAARAGARVTRKDAASLSRLCTRPETLKCITIPAD</sequence>
<evidence type="ECO:0000313" key="3">
    <source>
        <dbReference type="Proteomes" id="UP000299102"/>
    </source>
</evidence>
<dbReference type="Proteomes" id="UP000299102">
    <property type="component" value="Unassembled WGS sequence"/>
</dbReference>
<keyword evidence="3" id="KW-1185">Reference proteome</keyword>
<dbReference type="EMBL" id="BGZK01000440">
    <property type="protein sequence ID" value="GBP43663.1"/>
    <property type="molecule type" value="Genomic_DNA"/>
</dbReference>
<name>A0A4C1VXZ7_EUMVA</name>
<comment type="caution">
    <text evidence="2">The sequence shown here is derived from an EMBL/GenBank/DDBJ whole genome shotgun (WGS) entry which is preliminary data.</text>
</comment>
<gene>
    <name evidence="2" type="ORF">EVAR_30497_1</name>
</gene>
<organism evidence="2 3">
    <name type="scientific">Eumeta variegata</name>
    <name type="common">Bagworm moth</name>
    <name type="synonym">Eumeta japonica</name>
    <dbReference type="NCBI Taxonomy" id="151549"/>
    <lineage>
        <taxon>Eukaryota</taxon>
        <taxon>Metazoa</taxon>
        <taxon>Ecdysozoa</taxon>
        <taxon>Arthropoda</taxon>
        <taxon>Hexapoda</taxon>
        <taxon>Insecta</taxon>
        <taxon>Pterygota</taxon>
        <taxon>Neoptera</taxon>
        <taxon>Endopterygota</taxon>
        <taxon>Lepidoptera</taxon>
        <taxon>Glossata</taxon>
        <taxon>Ditrysia</taxon>
        <taxon>Tineoidea</taxon>
        <taxon>Psychidae</taxon>
        <taxon>Oiketicinae</taxon>
        <taxon>Eumeta</taxon>
    </lineage>
</organism>
<reference evidence="2 3" key="1">
    <citation type="journal article" date="2019" name="Commun. Biol.">
        <title>The bagworm genome reveals a unique fibroin gene that provides high tensile strength.</title>
        <authorList>
            <person name="Kono N."/>
            <person name="Nakamura H."/>
            <person name="Ohtoshi R."/>
            <person name="Tomita M."/>
            <person name="Numata K."/>
            <person name="Arakawa K."/>
        </authorList>
    </citation>
    <scope>NUCLEOTIDE SEQUENCE [LARGE SCALE GENOMIC DNA]</scope>
</reference>
<feature type="region of interest" description="Disordered" evidence="1">
    <location>
        <begin position="1"/>
        <end position="70"/>
    </location>
</feature>
<proteinExistence type="predicted"/>
<protein>
    <submittedName>
        <fullName evidence="2">Uncharacterized protein</fullName>
    </submittedName>
</protein>
<dbReference type="AlphaFoldDB" id="A0A4C1VXZ7"/>
<accession>A0A4C1VXZ7</accession>
<evidence type="ECO:0000256" key="1">
    <source>
        <dbReference type="SAM" id="MobiDB-lite"/>
    </source>
</evidence>